<dbReference type="EMBL" id="NTYF01000023">
    <property type="protein sequence ID" value="PER55854.1"/>
    <property type="molecule type" value="Genomic_DNA"/>
</dbReference>
<gene>
    <name evidence="1" type="ORF">CN495_08875</name>
</gene>
<comment type="caution">
    <text evidence="1">The sequence shown here is derived from an EMBL/GenBank/DDBJ whole genome shotgun (WGS) entry which is preliminary data.</text>
</comment>
<proteinExistence type="predicted"/>
<name>A0ABD6S7P2_BACTU</name>
<reference evidence="1 2" key="1">
    <citation type="submission" date="2017-09" db="EMBL/GenBank/DDBJ databases">
        <title>Large-scale bioinformatics analysis of Bacillus genomes uncovers conserved roles of natural products in bacterial physiology.</title>
        <authorList>
            <consortium name="Agbiome Team Llc"/>
            <person name="Bleich R.M."/>
            <person name="Kirk G.J."/>
            <person name="Santa Maria K.C."/>
            <person name="Allen S.E."/>
            <person name="Farag S."/>
            <person name="Shank E.A."/>
            <person name="Bowers A."/>
        </authorList>
    </citation>
    <scope>NUCLEOTIDE SEQUENCE [LARGE SCALE GENOMIC DNA]</scope>
    <source>
        <strain evidence="1 2">AFS005140</strain>
    </source>
</reference>
<evidence type="ECO:0008006" key="3">
    <source>
        <dbReference type="Google" id="ProtNLM"/>
    </source>
</evidence>
<evidence type="ECO:0000313" key="1">
    <source>
        <dbReference type="EMBL" id="PER55854.1"/>
    </source>
</evidence>
<dbReference type="Proteomes" id="UP000219897">
    <property type="component" value="Unassembled WGS sequence"/>
</dbReference>
<evidence type="ECO:0000313" key="2">
    <source>
        <dbReference type="Proteomes" id="UP000219897"/>
    </source>
</evidence>
<protein>
    <recommendedName>
        <fullName evidence="3">Phage protein</fullName>
    </recommendedName>
</protein>
<dbReference type="RefSeq" id="WP_098317186.1">
    <property type="nucleotide sequence ID" value="NZ_NTYF01000023.1"/>
</dbReference>
<organism evidence="1 2">
    <name type="scientific">Bacillus thuringiensis</name>
    <dbReference type="NCBI Taxonomy" id="1428"/>
    <lineage>
        <taxon>Bacteria</taxon>
        <taxon>Bacillati</taxon>
        <taxon>Bacillota</taxon>
        <taxon>Bacilli</taxon>
        <taxon>Bacillales</taxon>
        <taxon>Bacillaceae</taxon>
        <taxon>Bacillus</taxon>
        <taxon>Bacillus cereus group</taxon>
    </lineage>
</organism>
<accession>A0ABD6S7P2</accession>
<dbReference type="AlphaFoldDB" id="A0ABD6S7P2"/>
<sequence>MKNAIHIKEVQEREGKDVFITDTGSCLTQEEVVALVRTVNTEITYDEEFSRPGDMLSIDQGIDRGVTTFIEVTHDDGFWDVYIHEVKSKYGEVTYDFEGQFKKAYKTENGAMNYAKKLGGVIF</sequence>